<dbReference type="PROSITE" id="PS50853">
    <property type="entry name" value="FN3"/>
    <property type="match status" value="2"/>
</dbReference>
<protein>
    <recommendedName>
        <fullName evidence="2">Fibronectin type-III domain-containing protein</fullName>
    </recommendedName>
</protein>
<dbReference type="SUPFAM" id="SSF49265">
    <property type="entry name" value="Fibronectin type III"/>
    <property type="match status" value="2"/>
</dbReference>
<reference evidence="3" key="1">
    <citation type="submission" date="2023-08" db="EMBL/GenBank/DDBJ databases">
        <authorList>
            <person name="Audoor S."/>
            <person name="Bilcke G."/>
        </authorList>
    </citation>
    <scope>NUCLEOTIDE SEQUENCE</scope>
</reference>
<dbReference type="SMART" id="SM00060">
    <property type="entry name" value="FN3"/>
    <property type="match status" value="3"/>
</dbReference>
<feature type="compositionally biased region" description="Basic and acidic residues" evidence="1">
    <location>
        <begin position="229"/>
        <end position="242"/>
    </location>
</feature>
<comment type="caution">
    <text evidence="3">The sequence shown here is derived from an EMBL/GenBank/DDBJ whole genome shotgun (WGS) entry which is preliminary data.</text>
</comment>
<evidence type="ECO:0000313" key="3">
    <source>
        <dbReference type="EMBL" id="CAJ1968938.1"/>
    </source>
</evidence>
<dbReference type="Pfam" id="PF00041">
    <property type="entry name" value="fn3"/>
    <property type="match status" value="1"/>
</dbReference>
<dbReference type="Gene3D" id="2.60.40.10">
    <property type="entry name" value="Immunoglobulins"/>
    <property type="match status" value="3"/>
</dbReference>
<evidence type="ECO:0000259" key="2">
    <source>
        <dbReference type="PROSITE" id="PS50853"/>
    </source>
</evidence>
<evidence type="ECO:0000313" key="4">
    <source>
        <dbReference type="Proteomes" id="UP001295423"/>
    </source>
</evidence>
<dbReference type="AlphaFoldDB" id="A0AAD2GDS4"/>
<gene>
    <name evidence="3" type="ORF">CYCCA115_LOCUS23470</name>
</gene>
<feature type="domain" description="Fibronectin type-III" evidence="2">
    <location>
        <begin position="107"/>
        <end position="202"/>
    </location>
</feature>
<keyword evidence="4" id="KW-1185">Reference proteome</keyword>
<sequence>MTTAATFSMARDQIVLIDARSTTLTISWPPIQDVAFYLLEYRTNIENQWEMLADDLTLTEIRKTQLDCKKEYFFRVAAIYKDDTLSGWISHKEPFQPLPVKEDREFSMAPPVVNRLKEKETLMIEWEAIEEDIYAFELQFRQNRGGQPWITISEDLHSNQVRKRNLTCKWGYQFRVRPVTDHANEPWSLPSEPVIANGVKSPFPKILMKGLKTTPQPPPPQRPPKKKEKPLMIEENHEDTRRQRYEPDKMDAPWFKPAEESEAMIVNWNPVEYATGYELQMIKCMKKRAQWKTIAANLQGTQVKKKNLTNKAGYQFRIRPNGFRKETEFSDPSNIAIAN</sequence>
<dbReference type="EMBL" id="CAKOGP040002413">
    <property type="protein sequence ID" value="CAJ1968938.1"/>
    <property type="molecule type" value="Genomic_DNA"/>
</dbReference>
<dbReference type="CDD" id="cd00063">
    <property type="entry name" value="FN3"/>
    <property type="match status" value="2"/>
</dbReference>
<accession>A0AAD2GDS4</accession>
<organism evidence="3 4">
    <name type="scientific">Cylindrotheca closterium</name>
    <dbReference type="NCBI Taxonomy" id="2856"/>
    <lineage>
        <taxon>Eukaryota</taxon>
        <taxon>Sar</taxon>
        <taxon>Stramenopiles</taxon>
        <taxon>Ochrophyta</taxon>
        <taxon>Bacillariophyta</taxon>
        <taxon>Bacillariophyceae</taxon>
        <taxon>Bacillariophycidae</taxon>
        <taxon>Bacillariales</taxon>
        <taxon>Bacillariaceae</taxon>
        <taxon>Cylindrotheca</taxon>
    </lineage>
</organism>
<dbReference type="InterPro" id="IPR013783">
    <property type="entry name" value="Ig-like_fold"/>
</dbReference>
<evidence type="ECO:0000256" key="1">
    <source>
        <dbReference type="SAM" id="MobiDB-lite"/>
    </source>
</evidence>
<name>A0AAD2GDS4_9STRA</name>
<proteinExistence type="predicted"/>
<dbReference type="InterPro" id="IPR003961">
    <property type="entry name" value="FN3_dom"/>
</dbReference>
<dbReference type="Proteomes" id="UP001295423">
    <property type="component" value="Unassembled WGS sequence"/>
</dbReference>
<dbReference type="InterPro" id="IPR036116">
    <property type="entry name" value="FN3_sf"/>
</dbReference>
<feature type="domain" description="Fibronectin type-III" evidence="2">
    <location>
        <begin position="10"/>
        <end position="100"/>
    </location>
</feature>
<feature type="region of interest" description="Disordered" evidence="1">
    <location>
        <begin position="210"/>
        <end position="242"/>
    </location>
</feature>